<dbReference type="Pfam" id="PF14630">
    <property type="entry name" value="ORC5_C"/>
    <property type="match status" value="1"/>
</dbReference>
<dbReference type="PANTHER" id="PTHR12705:SF0">
    <property type="entry name" value="ORIGIN RECOGNITION COMPLEX SUBUNIT 5"/>
    <property type="match status" value="1"/>
</dbReference>
<comment type="caution">
    <text evidence="3">The sequence shown here is derived from an EMBL/GenBank/DDBJ whole genome shotgun (WGS) entry which is preliminary data.</text>
</comment>
<accession>A0AAD9ZEW5</accession>
<gene>
    <name evidence="3" type="ORF">Dsin_032850</name>
</gene>
<dbReference type="GO" id="GO:0006270">
    <property type="term" value="P:DNA replication initiation"/>
    <property type="evidence" value="ECO:0007669"/>
    <property type="project" value="TreeGrafter"/>
</dbReference>
<dbReference type="EMBL" id="JANJYJ010000305">
    <property type="protein sequence ID" value="KAK3177653.1"/>
    <property type="molecule type" value="Genomic_DNA"/>
</dbReference>
<feature type="domain" description="Origin recognition complex subunit 5 C-terminal" evidence="2">
    <location>
        <begin position="14"/>
        <end position="137"/>
    </location>
</feature>
<proteinExistence type="predicted"/>
<evidence type="ECO:0000259" key="2">
    <source>
        <dbReference type="Pfam" id="PF14630"/>
    </source>
</evidence>
<dbReference type="AlphaFoldDB" id="A0AAD9ZEW5"/>
<feature type="region of interest" description="Disordered" evidence="1">
    <location>
        <begin position="1"/>
        <end position="38"/>
    </location>
</feature>
<reference evidence="3" key="1">
    <citation type="journal article" date="2023" name="Plant J.">
        <title>Genome sequences and population genomics provide insights into the demographic history, inbreeding, and mutation load of two 'living fossil' tree species of Dipteronia.</title>
        <authorList>
            <person name="Feng Y."/>
            <person name="Comes H.P."/>
            <person name="Chen J."/>
            <person name="Zhu S."/>
            <person name="Lu R."/>
            <person name="Zhang X."/>
            <person name="Li P."/>
            <person name="Qiu J."/>
            <person name="Olsen K.M."/>
            <person name="Qiu Y."/>
        </authorList>
    </citation>
    <scope>NUCLEOTIDE SEQUENCE</scope>
    <source>
        <strain evidence="3">NBL</strain>
    </source>
</reference>
<dbReference type="GO" id="GO:0003688">
    <property type="term" value="F:DNA replication origin binding"/>
    <property type="evidence" value="ECO:0007669"/>
    <property type="project" value="TreeGrafter"/>
</dbReference>
<evidence type="ECO:0000256" key="1">
    <source>
        <dbReference type="SAM" id="MobiDB-lite"/>
    </source>
</evidence>
<dbReference type="InterPro" id="IPR020796">
    <property type="entry name" value="ORC5"/>
</dbReference>
<dbReference type="PANTHER" id="PTHR12705">
    <property type="entry name" value="ORIGIN RECOGNITION COMPLEX SUBUNIT 5"/>
    <property type="match status" value="1"/>
</dbReference>
<name>A0AAD9ZEW5_9ROSI</name>
<dbReference type="Proteomes" id="UP001281410">
    <property type="component" value="Unassembled WGS sequence"/>
</dbReference>
<evidence type="ECO:0000313" key="4">
    <source>
        <dbReference type="Proteomes" id="UP001281410"/>
    </source>
</evidence>
<feature type="compositionally biased region" description="Polar residues" evidence="1">
    <location>
        <begin position="1"/>
        <end position="11"/>
    </location>
</feature>
<evidence type="ECO:0000313" key="3">
    <source>
        <dbReference type="EMBL" id="KAK3177653.1"/>
    </source>
</evidence>
<dbReference type="InterPro" id="IPR047088">
    <property type="entry name" value="ORC5_C"/>
</dbReference>
<organism evidence="3 4">
    <name type="scientific">Dipteronia sinensis</name>
    <dbReference type="NCBI Taxonomy" id="43782"/>
    <lineage>
        <taxon>Eukaryota</taxon>
        <taxon>Viridiplantae</taxon>
        <taxon>Streptophyta</taxon>
        <taxon>Embryophyta</taxon>
        <taxon>Tracheophyta</taxon>
        <taxon>Spermatophyta</taxon>
        <taxon>Magnoliopsida</taxon>
        <taxon>eudicotyledons</taxon>
        <taxon>Gunneridae</taxon>
        <taxon>Pentapetalae</taxon>
        <taxon>rosids</taxon>
        <taxon>malvids</taxon>
        <taxon>Sapindales</taxon>
        <taxon>Sapindaceae</taxon>
        <taxon>Hippocastanoideae</taxon>
        <taxon>Acereae</taxon>
        <taxon>Dipteronia</taxon>
    </lineage>
</organism>
<dbReference type="GO" id="GO:0005664">
    <property type="term" value="C:nuclear origin of replication recognition complex"/>
    <property type="evidence" value="ECO:0007669"/>
    <property type="project" value="TreeGrafter"/>
</dbReference>
<keyword evidence="4" id="KW-1185">Reference proteome</keyword>
<sequence>MAALDNTQGDETPSKKKKLANESGEGLAGEKTPKSTRLLLEKTSNIPRPFTLERVIAILRTIHPDGLPRTKGAADKVYVELAELERLRLVVRCTGSYADSGARGGDDGILEEKWRINVGKDFVTGIGRHYGIGLEGWEID</sequence>
<protein>
    <recommendedName>
        <fullName evidence="2">Origin recognition complex subunit 5 C-terminal domain-containing protein</fullName>
    </recommendedName>
</protein>